<dbReference type="Gene3D" id="3.30.460.10">
    <property type="entry name" value="Beta Polymerase, domain 2"/>
    <property type="match status" value="2"/>
</dbReference>
<keyword evidence="6 7" id="KW-0511">Multifunctional enzyme</keyword>
<dbReference type="Pfam" id="PF03710">
    <property type="entry name" value="GlnE"/>
    <property type="match status" value="2"/>
</dbReference>
<dbReference type="HAMAP" id="MF_00802">
    <property type="entry name" value="GlnE"/>
    <property type="match status" value="1"/>
</dbReference>
<dbReference type="InterPro" id="IPR013546">
    <property type="entry name" value="PII_UdlTrfase/GS_AdlTrfase"/>
</dbReference>
<evidence type="ECO:0000256" key="1">
    <source>
        <dbReference type="ARBA" id="ARBA00022679"/>
    </source>
</evidence>
<evidence type="ECO:0000256" key="5">
    <source>
        <dbReference type="ARBA" id="ARBA00022842"/>
    </source>
</evidence>
<proteinExistence type="inferred from homology"/>
<dbReference type="InterPro" id="IPR023057">
    <property type="entry name" value="GlnE"/>
</dbReference>
<keyword evidence="2 7" id="KW-0548">Nucleotidyltransferase</keyword>
<dbReference type="GO" id="GO:0008882">
    <property type="term" value="F:[glutamate-ammonia-ligase] adenylyltransferase activity"/>
    <property type="evidence" value="ECO:0007669"/>
    <property type="project" value="UniProtKB-UniRule"/>
</dbReference>
<comment type="cofactor">
    <cofactor evidence="7">
        <name>Mg(2+)</name>
        <dbReference type="ChEBI" id="CHEBI:18420"/>
    </cofactor>
</comment>
<dbReference type="Gene3D" id="1.20.120.330">
    <property type="entry name" value="Nucleotidyltransferases domain 2"/>
    <property type="match status" value="2"/>
</dbReference>
<dbReference type="RefSeq" id="WP_165095962.1">
    <property type="nucleotide sequence ID" value="NZ_CP049056.1"/>
</dbReference>
<comment type="catalytic activity">
    <reaction evidence="7">
        <text>[glutamine synthetase]-O(4)-(5'-adenylyl)-L-tyrosine + phosphate = [glutamine synthetase]-L-tyrosine + ADP</text>
        <dbReference type="Rhea" id="RHEA:43716"/>
        <dbReference type="Rhea" id="RHEA-COMP:10660"/>
        <dbReference type="Rhea" id="RHEA-COMP:10661"/>
        <dbReference type="ChEBI" id="CHEBI:43474"/>
        <dbReference type="ChEBI" id="CHEBI:46858"/>
        <dbReference type="ChEBI" id="CHEBI:83624"/>
        <dbReference type="ChEBI" id="CHEBI:456216"/>
        <dbReference type="EC" id="2.7.7.89"/>
    </reaction>
</comment>
<feature type="domain" description="Glutamate-ammonia ligase adenylyltransferase repeated" evidence="8">
    <location>
        <begin position="537"/>
        <end position="775"/>
    </location>
</feature>
<dbReference type="AlphaFoldDB" id="A0A7L5BVS3"/>
<reference evidence="10 11" key="1">
    <citation type="submission" date="2020-02" db="EMBL/GenBank/DDBJ databases">
        <title>complete genome sequence of Rhodobacteraceae bacterium.</title>
        <authorList>
            <person name="Park J."/>
            <person name="Kim Y.-S."/>
            <person name="Kim K.-H."/>
        </authorList>
    </citation>
    <scope>NUCLEOTIDE SEQUENCE [LARGE SCALE GENOMIC DNA]</scope>
    <source>
        <strain evidence="10 11">RR4-56</strain>
    </source>
</reference>
<keyword evidence="3 7" id="KW-0547">Nucleotide-binding</keyword>
<dbReference type="CDD" id="cd05401">
    <property type="entry name" value="NT_GlnE_GlnD_like"/>
    <property type="match status" value="2"/>
</dbReference>
<feature type="region of interest" description="Adenylyl removase" evidence="7">
    <location>
        <begin position="1"/>
        <end position="438"/>
    </location>
</feature>
<dbReference type="Gene3D" id="1.20.120.1510">
    <property type="match status" value="1"/>
</dbReference>
<feature type="region of interest" description="Adenylyl transferase" evidence="7">
    <location>
        <begin position="438"/>
        <end position="938"/>
    </location>
</feature>
<dbReference type="EC" id="2.7.7.42" evidence="7"/>
<dbReference type="EMBL" id="CP049056">
    <property type="protein sequence ID" value="QIE54918.1"/>
    <property type="molecule type" value="Genomic_DNA"/>
</dbReference>
<evidence type="ECO:0000259" key="9">
    <source>
        <dbReference type="Pfam" id="PF08335"/>
    </source>
</evidence>
<evidence type="ECO:0000256" key="6">
    <source>
        <dbReference type="ARBA" id="ARBA00023268"/>
    </source>
</evidence>
<dbReference type="Proteomes" id="UP000503336">
    <property type="component" value="Chromosome"/>
</dbReference>
<comment type="function">
    <text evidence="7">Involved in the regulation of glutamine synthetase GlnA, a key enzyme in the process to assimilate ammonia. When cellular nitrogen levels are high, the C-terminal adenylyl transferase (AT) inactivates GlnA by covalent transfer of an adenylyl group from ATP to specific tyrosine residue of GlnA, thus reducing its activity. Conversely, when nitrogen levels are low, the N-terminal adenylyl removase (AR) activates GlnA by removing the adenylyl group by phosphorolysis, increasing its activity. The regulatory region of GlnE binds the signal transduction protein PII (GlnB) which indicates the nitrogen status of the cell.</text>
</comment>
<dbReference type="SUPFAM" id="SSF81593">
    <property type="entry name" value="Nucleotidyltransferase substrate binding subunit/domain"/>
    <property type="match status" value="2"/>
</dbReference>
<dbReference type="Pfam" id="PF08335">
    <property type="entry name" value="GlnD_UR_UTase"/>
    <property type="match status" value="1"/>
</dbReference>
<evidence type="ECO:0000256" key="2">
    <source>
        <dbReference type="ARBA" id="ARBA00022695"/>
    </source>
</evidence>
<dbReference type="GO" id="GO:0000820">
    <property type="term" value="P:regulation of glutamine family amino acid metabolic process"/>
    <property type="evidence" value="ECO:0007669"/>
    <property type="project" value="UniProtKB-UniRule"/>
</dbReference>
<evidence type="ECO:0000313" key="11">
    <source>
        <dbReference type="Proteomes" id="UP000503336"/>
    </source>
</evidence>
<keyword evidence="11" id="KW-1185">Reference proteome</keyword>
<dbReference type="KEGG" id="hdh:G5B40_05310"/>
<dbReference type="GO" id="GO:0047388">
    <property type="term" value="F:[glutamine synthetase]-adenylyl-L-tyrosine phosphorylase activity"/>
    <property type="evidence" value="ECO:0007669"/>
    <property type="project" value="UniProtKB-EC"/>
</dbReference>
<dbReference type="EC" id="2.7.7.89" evidence="7"/>
<dbReference type="InterPro" id="IPR005190">
    <property type="entry name" value="GlnE_rpt_dom"/>
</dbReference>
<dbReference type="GO" id="GO:0000287">
    <property type="term" value="F:magnesium ion binding"/>
    <property type="evidence" value="ECO:0007669"/>
    <property type="project" value="UniProtKB-UniRule"/>
</dbReference>
<comment type="similarity">
    <text evidence="7">Belongs to the GlnE family.</text>
</comment>
<comment type="catalytic activity">
    <reaction evidence="7">
        <text>[glutamine synthetase]-L-tyrosine + ATP = [glutamine synthetase]-O(4)-(5'-adenylyl)-L-tyrosine + diphosphate</text>
        <dbReference type="Rhea" id="RHEA:18589"/>
        <dbReference type="Rhea" id="RHEA-COMP:10660"/>
        <dbReference type="Rhea" id="RHEA-COMP:10661"/>
        <dbReference type="ChEBI" id="CHEBI:30616"/>
        <dbReference type="ChEBI" id="CHEBI:33019"/>
        <dbReference type="ChEBI" id="CHEBI:46858"/>
        <dbReference type="ChEBI" id="CHEBI:83624"/>
        <dbReference type="EC" id="2.7.7.42"/>
    </reaction>
</comment>
<evidence type="ECO:0000259" key="8">
    <source>
        <dbReference type="Pfam" id="PF03710"/>
    </source>
</evidence>
<evidence type="ECO:0000256" key="7">
    <source>
        <dbReference type="HAMAP-Rule" id="MF_00802"/>
    </source>
</evidence>
<keyword evidence="1 7" id="KW-0808">Transferase</keyword>
<evidence type="ECO:0000313" key="10">
    <source>
        <dbReference type="EMBL" id="QIE54918.1"/>
    </source>
</evidence>
<gene>
    <name evidence="7" type="primary">glnE</name>
    <name evidence="10" type="ORF">G5B40_05310</name>
</gene>
<dbReference type="GO" id="GO:0005524">
    <property type="term" value="F:ATP binding"/>
    <property type="evidence" value="ECO:0007669"/>
    <property type="project" value="UniProtKB-UniRule"/>
</dbReference>
<dbReference type="SUPFAM" id="SSF81301">
    <property type="entry name" value="Nucleotidyltransferase"/>
    <property type="match status" value="2"/>
</dbReference>
<keyword evidence="4 7" id="KW-0067">ATP-binding</keyword>
<feature type="domain" description="Glutamate-ammonia ligase adenylyltransferase repeated" evidence="8">
    <location>
        <begin position="41"/>
        <end position="272"/>
    </location>
</feature>
<evidence type="ECO:0000256" key="3">
    <source>
        <dbReference type="ARBA" id="ARBA00022741"/>
    </source>
</evidence>
<dbReference type="NCBIfam" id="NF010706">
    <property type="entry name" value="PRK14108.1"/>
    <property type="match status" value="1"/>
</dbReference>
<protein>
    <recommendedName>
        <fullName evidence="7">Bifunctional glutamine synthetase adenylyltransferase/adenylyl-removing enzyme</fullName>
    </recommendedName>
    <alternativeName>
        <fullName evidence="7">ATP:glutamine synthetase adenylyltransferase</fullName>
    </alternativeName>
    <alternativeName>
        <fullName evidence="7">ATase</fullName>
    </alternativeName>
    <domain>
        <recommendedName>
            <fullName evidence="7">Glutamine synthetase adenylyl-L-tyrosine phosphorylase</fullName>
            <ecNumber evidence="7">2.7.7.89</ecNumber>
        </recommendedName>
        <alternativeName>
            <fullName evidence="7">Adenylyl removase</fullName>
            <shortName evidence="7">AR</shortName>
            <shortName evidence="7">AT-N</shortName>
        </alternativeName>
    </domain>
    <domain>
        <recommendedName>
            <fullName evidence="7">Glutamine synthetase adenylyl transferase</fullName>
            <ecNumber evidence="7">2.7.7.42</ecNumber>
        </recommendedName>
        <alternativeName>
            <fullName evidence="7">Adenylyl transferase</fullName>
            <shortName evidence="7">AT</shortName>
            <shortName evidence="7">AT-C</shortName>
        </alternativeName>
    </domain>
</protein>
<dbReference type="PANTHER" id="PTHR30621:SF0">
    <property type="entry name" value="BIFUNCTIONAL GLUTAMINE SYNTHETASE ADENYLYLTRANSFERASE_ADENYLYL-REMOVING ENZYME"/>
    <property type="match status" value="1"/>
</dbReference>
<keyword evidence="5 7" id="KW-0460">Magnesium</keyword>
<dbReference type="GO" id="GO:0005829">
    <property type="term" value="C:cytosol"/>
    <property type="evidence" value="ECO:0007669"/>
    <property type="project" value="TreeGrafter"/>
</dbReference>
<evidence type="ECO:0000256" key="4">
    <source>
        <dbReference type="ARBA" id="ARBA00022840"/>
    </source>
</evidence>
<sequence>MTSFRARIAAAPQAFDRCRGAETAALFDASGPLGDLLEGASGSSPFLSGLIAREAEWLAEVLDAAPEATLAGLFHAAEAAEGVRETGAALRLMKRRAALLIALADLGGVWSLDAVTAALSDLADRATALAFRAALAAESTGPLNGLTPEAAGLAVLAMGKGGARELNYSSDIDLILLHDGERFGEDAAQELKSRWVRVAQRAVKLLSEVNAEGYVFRVDLRLRPNPSVTPICLSMEAAERYYESVGRTWERAAFIKARPAAGDLGAGEAFLEDLAPFIWRKHLDFAALEDINDIRAKIRDAKGLAGLRDLPGYNLKLGPGGIREIEFFAQTQQLALGGRDETLRARGTCEALRALAEAGRIEADTRDVLIEAYRAHRTLEHRLQMIEDAQTHDIPVSAEARAQVAALGGWPDRAAMEAEVAVRLAEVRALVQSFFARAAPKMKAAESVDEIIDRLPFARPEMVREMAERWAAGGVAATRDSRARRKFRALAPEILSRLAKSGDPDDAVLQFDRFLTGLPAGVQLFSLFEANPQLLDLLAEICAAAPRLAAYLGLNAGVLDAVLDADFFAPLDGAEALRADLEAALEDTEDYERVLDGVRAWAKEIRFRLGVQVLRGIADETEAGRGFSDIAETCLKALLPAVKAEFARRHGPAPGRGAAVIAMGKLGGREMTPSSDLDLIVVYDAAGVEQSEGKKPLTVSVYYARLTQMLVSALTAPTAEGALYEVDMRLRPSGGQGPVAVSLESFRRYQAEEAWTWEHMALTRARPVAGAADLLVELGEVIETVLAAPRDAKKTREDVAAMRARLIEAHAKDRGDLWSLKHGAGGLMDIEFAAQNGLLCAGLTGAPAAVPALSKLAAAGAMAAEDAAALVSAHRLQARLQLVERVAIRGSFDAETAGDGLKAAMVRAAGMKGFDELETALAAARAEALAIVDRLLGG</sequence>
<accession>A0A7L5BVS3</accession>
<dbReference type="PANTHER" id="PTHR30621">
    <property type="entry name" value="GLUTAMINE SYNTHETASE ADENYLYLTRANSFERASE"/>
    <property type="match status" value="1"/>
</dbReference>
<name>A0A7L5BVS3_9RHOB</name>
<dbReference type="InterPro" id="IPR043519">
    <property type="entry name" value="NT_sf"/>
</dbReference>
<feature type="domain" description="PII-uridylyltransferase/Glutamine-synthetase adenylyltransferase" evidence="9">
    <location>
        <begin position="294"/>
        <end position="435"/>
    </location>
</feature>
<organism evidence="10 11">
    <name type="scientific">Pikeienuella piscinae</name>
    <dbReference type="NCBI Taxonomy" id="2748098"/>
    <lineage>
        <taxon>Bacteria</taxon>
        <taxon>Pseudomonadati</taxon>
        <taxon>Pseudomonadota</taxon>
        <taxon>Alphaproteobacteria</taxon>
        <taxon>Rhodobacterales</taxon>
        <taxon>Paracoccaceae</taxon>
        <taxon>Pikeienuella</taxon>
    </lineage>
</organism>
<dbReference type="NCBIfam" id="NF008292">
    <property type="entry name" value="PRK11072.1"/>
    <property type="match status" value="1"/>
</dbReference>